<sequence>MGLRPQCVVEPRISSEACIHQYRARVFVSDPPCVVTTLAWSPKTYCDSIRRKHEDRDTTRLPKPRQEQSRCIDRVRTTVLSVEVPLISKQNVKLFQVLAEYLRLFASCYQTFATCGQVRQLQENRKERCSKSQSVLHILADVLVPSVRVSPRLGSHSLIRDTFEDKRACL</sequence>
<dbReference type="KEGG" id="ovi:T265_08320"/>
<accession>A0A074Z9J2</accession>
<keyword evidence="2" id="KW-1185">Reference proteome</keyword>
<dbReference type="GeneID" id="20322499"/>
<evidence type="ECO:0000313" key="1">
    <source>
        <dbReference type="EMBL" id="KER23901.1"/>
    </source>
</evidence>
<name>A0A074Z9J2_OPIVI</name>
<dbReference type="EMBL" id="KL596830">
    <property type="protein sequence ID" value="KER23901.1"/>
    <property type="molecule type" value="Genomic_DNA"/>
</dbReference>
<dbReference type="Proteomes" id="UP000054324">
    <property type="component" value="Unassembled WGS sequence"/>
</dbReference>
<dbReference type="CTD" id="20322499"/>
<reference evidence="1 2" key="1">
    <citation type="submission" date="2013-11" db="EMBL/GenBank/DDBJ databases">
        <title>Opisthorchis viverrini - life in the bile duct.</title>
        <authorList>
            <person name="Young N.D."/>
            <person name="Nagarajan N."/>
            <person name="Lin S.J."/>
            <person name="Korhonen P.K."/>
            <person name="Jex A.R."/>
            <person name="Hall R.S."/>
            <person name="Safavi-Hemami H."/>
            <person name="Kaewkong W."/>
            <person name="Bertrand D."/>
            <person name="Gao S."/>
            <person name="Seet Q."/>
            <person name="Wongkham S."/>
            <person name="Teh B.T."/>
            <person name="Wongkham C."/>
            <person name="Intapan P.M."/>
            <person name="Maleewong W."/>
            <person name="Yang X."/>
            <person name="Hu M."/>
            <person name="Wang Z."/>
            <person name="Hofmann A."/>
            <person name="Sternberg P.W."/>
            <person name="Tan P."/>
            <person name="Wang J."/>
            <person name="Gasser R.B."/>
        </authorList>
    </citation>
    <scope>NUCLEOTIDE SEQUENCE [LARGE SCALE GENOMIC DNA]</scope>
</reference>
<gene>
    <name evidence="1" type="ORF">T265_08320</name>
</gene>
<evidence type="ECO:0000313" key="2">
    <source>
        <dbReference type="Proteomes" id="UP000054324"/>
    </source>
</evidence>
<proteinExistence type="predicted"/>
<dbReference type="AlphaFoldDB" id="A0A074Z9J2"/>
<protein>
    <submittedName>
        <fullName evidence="1">Uncharacterized protein</fullName>
    </submittedName>
</protein>
<organism evidence="1 2">
    <name type="scientific">Opisthorchis viverrini</name>
    <name type="common">Southeast Asian liver fluke</name>
    <dbReference type="NCBI Taxonomy" id="6198"/>
    <lineage>
        <taxon>Eukaryota</taxon>
        <taxon>Metazoa</taxon>
        <taxon>Spiralia</taxon>
        <taxon>Lophotrochozoa</taxon>
        <taxon>Platyhelminthes</taxon>
        <taxon>Trematoda</taxon>
        <taxon>Digenea</taxon>
        <taxon>Opisthorchiida</taxon>
        <taxon>Opisthorchiata</taxon>
        <taxon>Opisthorchiidae</taxon>
        <taxon>Opisthorchis</taxon>
    </lineage>
</organism>
<dbReference type="RefSeq" id="XP_009172350.1">
    <property type="nucleotide sequence ID" value="XM_009174086.1"/>
</dbReference>